<keyword evidence="3" id="KW-1185">Reference proteome</keyword>
<gene>
    <name evidence="2" type="ORF">ACFPET_00520</name>
</gene>
<keyword evidence="1" id="KW-0812">Transmembrane</keyword>
<keyword evidence="1" id="KW-0472">Membrane</keyword>
<comment type="caution">
    <text evidence="2">The sequence shown here is derived from an EMBL/GenBank/DDBJ whole genome shotgun (WGS) entry which is preliminary data.</text>
</comment>
<reference evidence="3" key="1">
    <citation type="journal article" date="2019" name="Int. J. Syst. Evol. Microbiol.">
        <title>The Global Catalogue of Microorganisms (GCM) 10K type strain sequencing project: providing services to taxonomists for standard genome sequencing and annotation.</title>
        <authorList>
            <consortium name="The Broad Institute Genomics Platform"/>
            <consortium name="The Broad Institute Genome Sequencing Center for Infectious Disease"/>
            <person name="Wu L."/>
            <person name="Ma J."/>
        </authorList>
    </citation>
    <scope>NUCLEOTIDE SEQUENCE [LARGE SCALE GENOMIC DNA]</scope>
    <source>
        <strain evidence="3">IBRC-M 10908</strain>
    </source>
</reference>
<evidence type="ECO:0000313" key="2">
    <source>
        <dbReference type="EMBL" id="MFC4333682.1"/>
    </source>
</evidence>
<evidence type="ECO:0008006" key="4">
    <source>
        <dbReference type="Google" id="ProtNLM"/>
    </source>
</evidence>
<dbReference type="EMBL" id="JBHSDK010000001">
    <property type="protein sequence ID" value="MFC4333682.1"/>
    <property type="molecule type" value="Genomic_DNA"/>
</dbReference>
<proteinExistence type="predicted"/>
<keyword evidence="1" id="KW-1133">Transmembrane helix</keyword>
<protein>
    <recommendedName>
        <fullName evidence="4">DUF3137 domain-containing protein</fullName>
    </recommendedName>
</protein>
<sequence length="270" mass="31488">MLHELATLAHAAVSLPELVPYPAETALKGLLRSGSLLARVRGGGDSYDSDDDDDGMSFIIFVIMILLAGGLFWLFWWLRQKKIREYRAWAAQYGYHYEPSDNSVVNFSTGDPFQEGRGRTGQDVFRGQYRGMHVIFFQYNYTTGSGKNSETHYNQVVAIGLPAPRPRLDIGHEGWFSRKFQKDIDFENQAFNDRYRIMSENRRFAFDIIHARTMEWMMADQRALSNQWRFEGPWLMTWRAGELNLQEVFPYLDFLIDVYAQVPRFVWANH</sequence>
<accession>A0ABV8TSV8</accession>
<dbReference type="Proteomes" id="UP001595823">
    <property type="component" value="Unassembled WGS sequence"/>
</dbReference>
<name>A0ABV8TSV8_9ACTN</name>
<organism evidence="2 3">
    <name type="scientific">Salininema proteolyticum</name>
    <dbReference type="NCBI Taxonomy" id="1607685"/>
    <lineage>
        <taxon>Bacteria</taxon>
        <taxon>Bacillati</taxon>
        <taxon>Actinomycetota</taxon>
        <taxon>Actinomycetes</taxon>
        <taxon>Glycomycetales</taxon>
        <taxon>Glycomycetaceae</taxon>
        <taxon>Salininema</taxon>
    </lineage>
</organism>
<dbReference type="RefSeq" id="WP_380617418.1">
    <property type="nucleotide sequence ID" value="NZ_JBHSDK010000001.1"/>
</dbReference>
<evidence type="ECO:0000313" key="3">
    <source>
        <dbReference type="Proteomes" id="UP001595823"/>
    </source>
</evidence>
<evidence type="ECO:0000256" key="1">
    <source>
        <dbReference type="SAM" id="Phobius"/>
    </source>
</evidence>
<feature type="transmembrane region" description="Helical" evidence="1">
    <location>
        <begin position="56"/>
        <end position="78"/>
    </location>
</feature>